<evidence type="ECO:0000256" key="8">
    <source>
        <dbReference type="ARBA" id="ARBA00023141"/>
    </source>
</evidence>
<protein>
    <recommendedName>
        <fullName evidence="5 10">N-(5'-phosphoribosyl)anthranilate isomerase</fullName>
        <shortName evidence="10">PRAI</shortName>
        <ecNumber evidence="4 10">5.3.1.24</ecNumber>
    </recommendedName>
</protein>
<dbReference type="CDD" id="cd00405">
    <property type="entry name" value="PRAI"/>
    <property type="match status" value="1"/>
</dbReference>
<dbReference type="RefSeq" id="WP_101331948.1">
    <property type="nucleotide sequence ID" value="NZ_PJNH01000003.1"/>
</dbReference>
<dbReference type="SUPFAM" id="SSF51366">
    <property type="entry name" value="Ribulose-phoshate binding barrel"/>
    <property type="match status" value="1"/>
</dbReference>
<dbReference type="NCBIfam" id="NF002300">
    <property type="entry name" value="PRK01222.1-7"/>
    <property type="match status" value="1"/>
</dbReference>
<evidence type="ECO:0000313" key="12">
    <source>
        <dbReference type="EMBL" id="PKR77145.1"/>
    </source>
</evidence>
<sequence length="204" mass="22433">MTGVKICGIQQTEHAKAAVDAGAEMIGFVFAESKRKVSLNQARDIAQHVPETVKKVGVFVNAPKQELLETARLVGLDYVQLHGDEEPDFCETLSIPYIKSLSVRHESDLQILDQYSSASYFLLDSANGPYRGGNGTTFDWSLIDQDTLDRERFILAGGLNEDNVTEAISTTNPAVVDVSSGVETDGVKDIEKIQRFIKQVKNNN</sequence>
<dbReference type="InterPro" id="IPR001240">
    <property type="entry name" value="PRAI_dom"/>
</dbReference>
<gene>
    <name evidence="10" type="primary">trpF</name>
    <name evidence="12" type="ORF">CEY16_10395</name>
</gene>
<dbReference type="PANTHER" id="PTHR42894:SF1">
    <property type="entry name" value="N-(5'-PHOSPHORIBOSYL)ANTHRANILATE ISOMERASE"/>
    <property type="match status" value="1"/>
</dbReference>
<keyword evidence="6 10" id="KW-0028">Amino-acid biosynthesis</keyword>
<dbReference type="InterPro" id="IPR044643">
    <property type="entry name" value="TrpF_fam"/>
</dbReference>
<proteinExistence type="inferred from homology"/>
<evidence type="ECO:0000256" key="7">
    <source>
        <dbReference type="ARBA" id="ARBA00022822"/>
    </source>
</evidence>
<dbReference type="HAMAP" id="MF_00135">
    <property type="entry name" value="PRAI"/>
    <property type="match status" value="1"/>
</dbReference>
<dbReference type="GO" id="GO:0004640">
    <property type="term" value="F:phosphoribosylanthranilate isomerase activity"/>
    <property type="evidence" value="ECO:0007669"/>
    <property type="project" value="UniProtKB-UniRule"/>
</dbReference>
<evidence type="ECO:0000256" key="6">
    <source>
        <dbReference type="ARBA" id="ARBA00022605"/>
    </source>
</evidence>
<evidence type="ECO:0000259" key="11">
    <source>
        <dbReference type="Pfam" id="PF00697"/>
    </source>
</evidence>
<comment type="similarity">
    <text evidence="3 10">Belongs to the TrpF family.</text>
</comment>
<evidence type="ECO:0000256" key="1">
    <source>
        <dbReference type="ARBA" id="ARBA00001164"/>
    </source>
</evidence>
<dbReference type="InterPro" id="IPR013785">
    <property type="entry name" value="Aldolase_TIM"/>
</dbReference>
<evidence type="ECO:0000313" key="13">
    <source>
        <dbReference type="Proteomes" id="UP000243524"/>
    </source>
</evidence>
<dbReference type="Pfam" id="PF00697">
    <property type="entry name" value="PRAI"/>
    <property type="match status" value="1"/>
</dbReference>
<dbReference type="InterPro" id="IPR011060">
    <property type="entry name" value="RibuloseP-bd_barrel"/>
</dbReference>
<keyword evidence="9 10" id="KW-0413">Isomerase</keyword>
<dbReference type="FunFam" id="3.20.20.70:FF:000075">
    <property type="entry name" value="Tryptophan biosynthesis protein TRP1"/>
    <property type="match status" value="1"/>
</dbReference>
<evidence type="ECO:0000256" key="5">
    <source>
        <dbReference type="ARBA" id="ARBA00022272"/>
    </source>
</evidence>
<evidence type="ECO:0000256" key="2">
    <source>
        <dbReference type="ARBA" id="ARBA00004664"/>
    </source>
</evidence>
<dbReference type="EMBL" id="PJNH01000003">
    <property type="protein sequence ID" value="PKR77145.1"/>
    <property type="molecule type" value="Genomic_DNA"/>
</dbReference>
<accession>A0A2I0QS12</accession>
<comment type="pathway">
    <text evidence="2 10">Amino-acid biosynthesis; L-tryptophan biosynthesis; L-tryptophan from chorismate: step 3/5.</text>
</comment>
<dbReference type="GO" id="GO:0000162">
    <property type="term" value="P:L-tryptophan biosynthetic process"/>
    <property type="evidence" value="ECO:0007669"/>
    <property type="project" value="UniProtKB-UniRule"/>
</dbReference>
<dbReference type="OrthoDB" id="9786954at2"/>
<organism evidence="12 13">
    <name type="scientific">Halalkalibacillus sediminis</name>
    <dbReference type="NCBI Taxonomy" id="2018042"/>
    <lineage>
        <taxon>Bacteria</taxon>
        <taxon>Bacillati</taxon>
        <taxon>Bacillota</taxon>
        <taxon>Bacilli</taxon>
        <taxon>Bacillales</taxon>
        <taxon>Bacillaceae</taxon>
        <taxon>Halalkalibacillus</taxon>
    </lineage>
</organism>
<keyword evidence="13" id="KW-1185">Reference proteome</keyword>
<comment type="catalytic activity">
    <reaction evidence="1 10">
        <text>N-(5-phospho-beta-D-ribosyl)anthranilate = 1-(2-carboxyphenylamino)-1-deoxy-D-ribulose 5-phosphate</text>
        <dbReference type="Rhea" id="RHEA:21540"/>
        <dbReference type="ChEBI" id="CHEBI:18277"/>
        <dbReference type="ChEBI" id="CHEBI:58613"/>
        <dbReference type="EC" id="5.3.1.24"/>
    </reaction>
</comment>
<reference evidence="12 13" key="1">
    <citation type="submission" date="2017-06" db="EMBL/GenBank/DDBJ databases">
        <title>the draft geome sequence of Illustriluteabacillus marina B3227.</title>
        <authorList>
            <person name="He R.-H."/>
            <person name="Du Z.-J."/>
        </authorList>
    </citation>
    <scope>NUCLEOTIDE SEQUENCE [LARGE SCALE GENOMIC DNA]</scope>
    <source>
        <strain evidence="12 13">B3227</strain>
    </source>
</reference>
<dbReference type="Gene3D" id="3.20.20.70">
    <property type="entry name" value="Aldolase class I"/>
    <property type="match status" value="1"/>
</dbReference>
<comment type="caution">
    <text evidence="12">The sequence shown here is derived from an EMBL/GenBank/DDBJ whole genome shotgun (WGS) entry which is preliminary data.</text>
</comment>
<dbReference type="PANTHER" id="PTHR42894">
    <property type="entry name" value="N-(5'-PHOSPHORIBOSYL)ANTHRANILATE ISOMERASE"/>
    <property type="match status" value="1"/>
</dbReference>
<dbReference type="Proteomes" id="UP000243524">
    <property type="component" value="Unassembled WGS sequence"/>
</dbReference>
<keyword evidence="7 10" id="KW-0822">Tryptophan biosynthesis</keyword>
<evidence type="ECO:0000256" key="3">
    <source>
        <dbReference type="ARBA" id="ARBA00007571"/>
    </source>
</evidence>
<keyword evidence="8 10" id="KW-0057">Aromatic amino acid biosynthesis</keyword>
<dbReference type="EC" id="5.3.1.24" evidence="4 10"/>
<name>A0A2I0QS12_9BACI</name>
<dbReference type="UniPathway" id="UPA00035">
    <property type="reaction ID" value="UER00042"/>
</dbReference>
<dbReference type="AlphaFoldDB" id="A0A2I0QS12"/>
<dbReference type="NCBIfam" id="NF002298">
    <property type="entry name" value="PRK01222.1-4"/>
    <property type="match status" value="1"/>
</dbReference>
<feature type="domain" description="N-(5'phosphoribosyl) anthranilate isomerase (PRAI)" evidence="11">
    <location>
        <begin position="4"/>
        <end position="198"/>
    </location>
</feature>
<evidence type="ECO:0000256" key="4">
    <source>
        <dbReference type="ARBA" id="ARBA00012572"/>
    </source>
</evidence>
<evidence type="ECO:0000256" key="9">
    <source>
        <dbReference type="ARBA" id="ARBA00023235"/>
    </source>
</evidence>
<evidence type="ECO:0000256" key="10">
    <source>
        <dbReference type="HAMAP-Rule" id="MF_00135"/>
    </source>
</evidence>